<keyword evidence="3" id="KW-0349">Heme</keyword>
<dbReference type="InterPro" id="IPR013320">
    <property type="entry name" value="ConA-like_dom_sf"/>
</dbReference>
<evidence type="ECO:0000259" key="6">
    <source>
        <dbReference type="PROSITE" id="PS51007"/>
    </source>
</evidence>
<dbReference type="InterPro" id="IPR011429">
    <property type="entry name" value="Cyt_c_Planctomycete-type"/>
</dbReference>
<dbReference type="SUPFAM" id="SSF49899">
    <property type="entry name" value="Concanavalin A-like lectins/glucanases"/>
    <property type="match status" value="1"/>
</dbReference>
<gene>
    <name evidence="7" type="ORF">V144x_50500</name>
</gene>
<dbReference type="GO" id="GO:0046872">
    <property type="term" value="F:metal ion binding"/>
    <property type="evidence" value="ECO:0007669"/>
    <property type="project" value="UniProtKB-KW"/>
</dbReference>
<dbReference type="Pfam" id="PF07635">
    <property type="entry name" value="PSCyt1"/>
    <property type="match status" value="1"/>
</dbReference>
<evidence type="ECO:0000313" key="8">
    <source>
        <dbReference type="Proteomes" id="UP000318704"/>
    </source>
</evidence>
<dbReference type="Pfam" id="PF07587">
    <property type="entry name" value="PSD1"/>
    <property type="match status" value="1"/>
</dbReference>
<protein>
    <submittedName>
        <fullName evidence="7">Planctomycete cytochrome C</fullName>
    </submittedName>
</protein>
<organism evidence="7 8">
    <name type="scientific">Gimesia aquarii</name>
    <dbReference type="NCBI Taxonomy" id="2527964"/>
    <lineage>
        <taxon>Bacteria</taxon>
        <taxon>Pseudomonadati</taxon>
        <taxon>Planctomycetota</taxon>
        <taxon>Planctomycetia</taxon>
        <taxon>Planctomycetales</taxon>
        <taxon>Planctomycetaceae</taxon>
        <taxon>Gimesia</taxon>
    </lineage>
</organism>
<evidence type="ECO:0000256" key="1">
    <source>
        <dbReference type="ARBA" id="ARBA00022723"/>
    </source>
</evidence>
<accession>A0A517W2R5</accession>
<feature type="domain" description="Cytochrome c" evidence="6">
    <location>
        <begin position="23"/>
        <end position="121"/>
    </location>
</feature>
<dbReference type="Proteomes" id="UP000318704">
    <property type="component" value="Chromosome"/>
</dbReference>
<evidence type="ECO:0000256" key="3">
    <source>
        <dbReference type="PROSITE-ProRule" id="PRU00433"/>
    </source>
</evidence>
<evidence type="ECO:0000256" key="5">
    <source>
        <dbReference type="SAM" id="SignalP"/>
    </source>
</evidence>
<dbReference type="Pfam" id="PF07583">
    <property type="entry name" value="PSCyt2"/>
    <property type="match status" value="1"/>
</dbReference>
<keyword evidence="5" id="KW-0732">Signal</keyword>
<keyword evidence="2 3" id="KW-0408">Iron</keyword>
<dbReference type="GO" id="GO:0009055">
    <property type="term" value="F:electron transfer activity"/>
    <property type="evidence" value="ECO:0007669"/>
    <property type="project" value="InterPro"/>
</dbReference>
<evidence type="ECO:0000313" key="7">
    <source>
        <dbReference type="EMBL" id="QDT99538.1"/>
    </source>
</evidence>
<evidence type="ECO:0000256" key="4">
    <source>
        <dbReference type="SAM" id="MobiDB-lite"/>
    </source>
</evidence>
<keyword evidence="1 3" id="KW-0479">Metal-binding</keyword>
<dbReference type="Pfam" id="PF13385">
    <property type="entry name" value="Laminin_G_3"/>
    <property type="match status" value="1"/>
</dbReference>
<feature type="region of interest" description="Disordered" evidence="4">
    <location>
        <begin position="757"/>
        <end position="776"/>
    </location>
</feature>
<dbReference type="KEGG" id="gaw:V144x_50500"/>
<sequence length="994" mass="112644" precursor="true">MHSRFASLLLFMSLLVLCPATLTKAAEGPPDFETKIAPLLIKRCVECHQGHNPSGNLSLISRSGLLKGGDSGAVVDFDTAETSSLLQRVHDGEMPPEKQGRPQKLPAEEIKLLESWIASGAPWPQGRTLDLFERTTEIRAGRDWWSLQPVERPKIPRLKSQQQPTNPIDAFILARLEKRQMSPAPLADKRTLIRRLYYNLIGLPPTNAQIKHFVNDSSPQAWEKVIDKLLDSPQYGERWARYWLDLVRYADTSGYERDQEKPFAWKYRDWVVQAFNSDLPYHQFIVEQLAGDEIPNRSKRSVIATGFLRLGTWNDEPNDPLDYQYDRLEDLVHTTSSAFLGMTVKCARCHAHKFDPITQEDYYRMASAFWAGPIAPRARKLLGGPNTDELGFSDVLGWTDLNAETPPLYVLKNGEREHPLQEVIPASLSMIPKLEHPFATPPEEAKTTHRRLQLAHWITNSNHPLTARVLVNRLWLHHFGEGIVRSPNNFGFLADPPTHPDLLDWLSAEFTSGGWTIKRMHKLILTSRTWRQSSLHPRFAEYQDQDAGNRLWWRAERRRLDAEALRDSMLATTGELDLQLGGPGFHPTISPEALEGLSKKSADWQASPAEQQKRRSLYMYAKRGLLPPMMTTFDFCNPTQPCGKRDVTTVPTQSLALLNNQFTHLRSEALAQKISAENIEPRIQVRQLWRKVYGREPSLDETGLAMQHLSIQRQRFEKNHLHPQSQNNKGLAPQLEKMQKALVLLLRADEGITADSSGRVSEWRDQSGHHHHAWQTTTHSQPLLDLEGFGNRHPAILFDGKRRFLHLQGALLKKQEHTIIAVVNDQGAPGHREILSNWNGAAGNAGTSLFLGLTAKQTVRFSDYFPNAGTIQNRKKPFLITAINGAEKSAVYQNGHQLASRAHSLAPRNLSTDWVIGQQGNINGEFWNGGIAELRVYSRALSDVERMLVEFEICRRHGIPFQKPKVTPQLTPKVLALASLCHVLLNSNEFLYVD</sequence>
<dbReference type="GO" id="GO:0020037">
    <property type="term" value="F:heme binding"/>
    <property type="evidence" value="ECO:0007669"/>
    <property type="project" value="InterPro"/>
</dbReference>
<proteinExistence type="predicted"/>
<evidence type="ECO:0000256" key="2">
    <source>
        <dbReference type="ARBA" id="ARBA00023004"/>
    </source>
</evidence>
<dbReference type="InterPro" id="IPR009056">
    <property type="entry name" value="Cyt_c-like_dom"/>
</dbReference>
<name>A0A517W2R5_9PLAN</name>
<dbReference type="RefSeq" id="WP_144989155.1">
    <property type="nucleotide sequence ID" value="NZ_CP037920.1"/>
</dbReference>
<feature type="signal peptide" evidence="5">
    <location>
        <begin position="1"/>
        <end position="25"/>
    </location>
</feature>
<dbReference type="AlphaFoldDB" id="A0A517W2R5"/>
<dbReference type="PROSITE" id="PS51007">
    <property type="entry name" value="CYTC"/>
    <property type="match status" value="1"/>
</dbReference>
<dbReference type="PANTHER" id="PTHR35889:SF3">
    <property type="entry name" value="F-BOX DOMAIN-CONTAINING PROTEIN"/>
    <property type="match status" value="1"/>
</dbReference>
<dbReference type="InterPro" id="IPR022655">
    <property type="entry name" value="DUF1553"/>
</dbReference>
<reference evidence="7 8" key="1">
    <citation type="submission" date="2019-03" db="EMBL/GenBank/DDBJ databases">
        <title>Deep-cultivation of Planctomycetes and their phenomic and genomic characterization uncovers novel biology.</title>
        <authorList>
            <person name="Wiegand S."/>
            <person name="Jogler M."/>
            <person name="Boedeker C."/>
            <person name="Pinto D."/>
            <person name="Vollmers J."/>
            <person name="Rivas-Marin E."/>
            <person name="Kohn T."/>
            <person name="Peeters S.H."/>
            <person name="Heuer A."/>
            <person name="Rast P."/>
            <person name="Oberbeckmann S."/>
            <person name="Bunk B."/>
            <person name="Jeske O."/>
            <person name="Meyerdierks A."/>
            <person name="Storesund J.E."/>
            <person name="Kallscheuer N."/>
            <person name="Luecker S."/>
            <person name="Lage O.M."/>
            <person name="Pohl T."/>
            <person name="Merkel B.J."/>
            <person name="Hornburger P."/>
            <person name="Mueller R.-W."/>
            <person name="Bruemmer F."/>
            <person name="Labrenz M."/>
            <person name="Spormann A.M."/>
            <person name="Op den Camp H."/>
            <person name="Overmann J."/>
            <person name="Amann R."/>
            <person name="Jetten M.S.M."/>
            <person name="Mascher T."/>
            <person name="Medema M.H."/>
            <person name="Devos D.P."/>
            <person name="Kaster A.-K."/>
            <person name="Ovreas L."/>
            <person name="Rohde M."/>
            <person name="Galperin M.Y."/>
            <person name="Jogler C."/>
        </authorList>
    </citation>
    <scope>NUCLEOTIDE SEQUENCE [LARGE SCALE GENOMIC DNA]</scope>
    <source>
        <strain evidence="7 8">V144</strain>
    </source>
</reference>
<dbReference type="PANTHER" id="PTHR35889">
    <property type="entry name" value="CYCLOINULO-OLIGOSACCHARIDE FRUCTANOTRANSFERASE-RELATED"/>
    <property type="match status" value="1"/>
</dbReference>
<dbReference type="InterPro" id="IPR011444">
    <property type="entry name" value="DUF1549"/>
</dbReference>
<dbReference type="EMBL" id="CP037920">
    <property type="protein sequence ID" value="QDT99538.1"/>
    <property type="molecule type" value="Genomic_DNA"/>
</dbReference>
<feature type="chain" id="PRO_5021793791" evidence="5">
    <location>
        <begin position="26"/>
        <end position="994"/>
    </location>
</feature>
<dbReference type="Gene3D" id="2.60.120.200">
    <property type="match status" value="1"/>
</dbReference>